<dbReference type="InterPro" id="IPR019303">
    <property type="entry name" value="vWA_TerF_C"/>
</dbReference>
<dbReference type="SUPFAM" id="SSF53300">
    <property type="entry name" value="vWA-like"/>
    <property type="match status" value="1"/>
</dbReference>
<dbReference type="InterPro" id="IPR036465">
    <property type="entry name" value="vWFA_dom_sf"/>
</dbReference>
<dbReference type="PANTHER" id="PTHR32097">
    <property type="entry name" value="CAMP-BINDING PROTEIN 1-RELATED"/>
    <property type="match status" value="1"/>
</dbReference>
<feature type="domain" description="VWFA" evidence="1">
    <location>
        <begin position="226"/>
        <end position="425"/>
    </location>
</feature>
<dbReference type="PROSITE" id="PS50234">
    <property type="entry name" value="VWFA"/>
    <property type="match status" value="1"/>
</dbReference>
<evidence type="ECO:0000313" key="3">
    <source>
        <dbReference type="Proteomes" id="UP000093199"/>
    </source>
</evidence>
<dbReference type="STRING" id="33978.A6M13_05220"/>
<comment type="caution">
    <text evidence="2">The sequence shown here is derived from an EMBL/GenBank/DDBJ whole genome shotgun (WGS) entry which is preliminary data.</text>
</comment>
<dbReference type="Gene3D" id="3.40.50.410">
    <property type="entry name" value="von Willebrand factor, type A domain"/>
    <property type="match status" value="1"/>
</dbReference>
<dbReference type="AlphaFoldDB" id="A0A1C0Y6L8"/>
<dbReference type="EMBL" id="MASJ01000039">
    <property type="protein sequence ID" value="OCS82802.1"/>
    <property type="molecule type" value="Genomic_DNA"/>
</dbReference>
<dbReference type="InterPro" id="IPR051324">
    <property type="entry name" value="Stress/Tellurium_Resist"/>
</dbReference>
<keyword evidence="3" id="KW-1185">Reference proteome</keyword>
<organism evidence="2 3">
    <name type="scientific">Caryophanon tenue</name>
    <dbReference type="NCBI Taxonomy" id="33978"/>
    <lineage>
        <taxon>Bacteria</taxon>
        <taxon>Bacillati</taxon>
        <taxon>Bacillota</taxon>
        <taxon>Bacilli</taxon>
        <taxon>Bacillales</taxon>
        <taxon>Caryophanaceae</taxon>
        <taxon>Caryophanon</taxon>
    </lineage>
</organism>
<dbReference type="InterPro" id="IPR003325">
    <property type="entry name" value="TerD"/>
</dbReference>
<evidence type="ECO:0000313" key="2">
    <source>
        <dbReference type="EMBL" id="OCS82802.1"/>
    </source>
</evidence>
<proteinExistence type="predicted"/>
<gene>
    <name evidence="2" type="ORF">A6M13_05220</name>
</gene>
<accession>A0A1C0Y6L8</accession>
<sequence length="443" mass="49078">MEALIRGQKIKVADYTDAVDYRVEIVIQSPLEIDITCFGLNESKQLSDDRYMIFYNQTQSPASEIVLLESKSGKGVFTVNITQLPRSVQYIVFTATIDGEGTMKDIHSGTLTLYAGEEPVANYIFAGTDFQQEKAVLIAELYNKNGWRLAAIGAGFNGGLAALLKSFGGKVAEEQPATVPIVDAPTETKRVQLEKKMAQVAPQLLDLSKKAKVTLEKVGLSEHTAKVALCLDISGSMASLYSSGKIQAFAERILALSTRFDDDGSIDIFLFGQHAHKAGELSITNFTGFVEGLMRQYPLEGGTYYAKVMALIRAHYFGTVRTTNEIFPQNTPVYVMFVTDGDTFDRPETTKHVQQSSYEPLFWQFMAIGASKKDATGGFFKKLFTSDFSFLEGLDDLPGRFIDNADFFSVPDPTSVTDEQLYDLLMTEYPTWVQLAKQKGLLR</sequence>
<protein>
    <submittedName>
        <fullName evidence="2">Tellurium resistance protein</fullName>
    </submittedName>
</protein>
<dbReference type="Pfam" id="PF10138">
    <property type="entry name" value="vWA-TerF-like"/>
    <property type="match status" value="1"/>
</dbReference>
<dbReference type="Gene3D" id="2.60.60.30">
    <property type="entry name" value="sav2460 like domains"/>
    <property type="match status" value="1"/>
</dbReference>
<dbReference type="Pfam" id="PF02342">
    <property type="entry name" value="TerD"/>
    <property type="match status" value="1"/>
</dbReference>
<name>A0A1C0Y6L8_9BACL</name>
<dbReference type="InterPro" id="IPR002035">
    <property type="entry name" value="VWF_A"/>
</dbReference>
<dbReference type="PANTHER" id="PTHR32097:SF3">
    <property type="entry name" value="TELLURITE RESISTANCE PROTEIN"/>
    <property type="match status" value="1"/>
</dbReference>
<dbReference type="OrthoDB" id="5756874at2"/>
<dbReference type="RefSeq" id="WP_066547254.1">
    <property type="nucleotide sequence ID" value="NZ_MASJ01000039.1"/>
</dbReference>
<dbReference type="Proteomes" id="UP000093199">
    <property type="component" value="Unassembled WGS sequence"/>
</dbReference>
<reference evidence="2 3" key="1">
    <citation type="submission" date="2016-07" db="EMBL/GenBank/DDBJ databases">
        <title>Caryophanon tenue genome sequencing.</title>
        <authorList>
            <person name="Verma A."/>
            <person name="Pal Y."/>
            <person name="Krishnamurthi S."/>
        </authorList>
    </citation>
    <scope>NUCLEOTIDE SEQUENCE [LARGE SCALE GENOMIC DNA]</scope>
    <source>
        <strain evidence="2 3">DSM 14152</strain>
    </source>
</reference>
<evidence type="ECO:0000259" key="1">
    <source>
        <dbReference type="PROSITE" id="PS50234"/>
    </source>
</evidence>
<dbReference type="CDD" id="cd06974">
    <property type="entry name" value="TerD_like"/>
    <property type="match status" value="1"/>
</dbReference>